<name>A0AAU7Z6Q5_9BACT</name>
<reference evidence="4" key="1">
    <citation type="submission" date="2023-08" db="EMBL/GenBank/DDBJ databases">
        <authorList>
            <person name="Messyasz A."/>
            <person name="Mannisto M.K."/>
            <person name="Kerkhof L.J."/>
            <person name="Haggblom M."/>
        </authorList>
    </citation>
    <scope>NUCLEOTIDE SEQUENCE</scope>
    <source>
        <strain evidence="4">M8UP39</strain>
    </source>
</reference>
<evidence type="ECO:0000313" key="4">
    <source>
        <dbReference type="EMBL" id="XCB24204.1"/>
    </source>
</evidence>
<dbReference type="PANTHER" id="PTHR33359:SF1">
    <property type="entry name" value="MOLYBDOPTERIN SYNTHASE SULFUR CARRIER SUBUNIT"/>
    <property type="match status" value="1"/>
</dbReference>
<dbReference type="GO" id="GO:0000166">
    <property type="term" value="F:nucleotide binding"/>
    <property type="evidence" value="ECO:0007669"/>
    <property type="project" value="UniProtKB-KW"/>
</dbReference>
<organism evidence="4">
    <name type="scientific">Tunturiibacter gelidiferens</name>
    <dbReference type="NCBI Taxonomy" id="3069689"/>
    <lineage>
        <taxon>Bacteria</taxon>
        <taxon>Pseudomonadati</taxon>
        <taxon>Acidobacteriota</taxon>
        <taxon>Terriglobia</taxon>
        <taxon>Terriglobales</taxon>
        <taxon>Acidobacteriaceae</taxon>
        <taxon>Tunturiibacter</taxon>
    </lineage>
</organism>
<dbReference type="InterPro" id="IPR003749">
    <property type="entry name" value="ThiS/MoaD-like"/>
</dbReference>
<dbReference type="KEGG" id="tgi:RBB81_09835"/>
<accession>A0AAU7Z6Q5</accession>
<protein>
    <recommendedName>
        <fullName evidence="3">Molybdopterin synthase sulfur carrier subunit</fullName>
    </recommendedName>
</protein>
<dbReference type="SUPFAM" id="SSF54285">
    <property type="entry name" value="MoaD/ThiS"/>
    <property type="match status" value="1"/>
</dbReference>
<gene>
    <name evidence="4" type="ORF">RBB81_09835</name>
</gene>
<dbReference type="AlphaFoldDB" id="A0AAU7Z6Q5"/>
<dbReference type="PANTHER" id="PTHR33359">
    <property type="entry name" value="MOLYBDOPTERIN SYNTHASE SULFUR CARRIER SUBUNIT"/>
    <property type="match status" value="1"/>
</dbReference>
<dbReference type="InterPro" id="IPR016155">
    <property type="entry name" value="Mopterin_synth/thiamin_S_b"/>
</dbReference>
<dbReference type="CDD" id="cd00754">
    <property type="entry name" value="Ubl_MoaD"/>
    <property type="match status" value="1"/>
</dbReference>
<dbReference type="Gene3D" id="3.10.20.30">
    <property type="match status" value="1"/>
</dbReference>
<dbReference type="EMBL" id="CP132938">
    <property type="protein sequence ID" value="XCB24204.1"/>
    <property type="molecule type" value="Genomic_DNA"/>
</dbReference>
<comment type="similarity">
    <text evidence="2">Belongs to the MoaD family.</text>
</comment>
<keyword evidence="1" id="KW-0547">Nucleotide-binding</keyword>
<dbReference type="InterPro" id="IPR012675">
    <property type="entry name" value="Beta-grasp_dom_sf"/>
</dbReference>
<dbReference type="InterPro" id="IPR044672">
    <property type="entry name" value="MOCS2A"/>
</dbReference>
<dbReference type="RefSeq" id="WP_353073567.1">
    <property type="nucleotide sequence ID" value="NZ_CP132938.1"/>
</dbReference>
<evidence type="ECO:0000256" key="2">
    <source>
        <dbReference type="ARBA" id="ARBA00024200"/>
    </source>
</evidence>
<proteinExistence type="inferred from homology"/>
<evidence type="ECO:0000256" key="1">
    <source>
        <dbReference type="ARBA" id="ARBA00022741"/>
    </source>
</evidence>
<dbReference type="Pfam" id="PF02597">
    <property type="entry name" value="ThiS"/>
    <property type="match status" value="1"/>
</dbReference>
<reference evidence="4" key="2">
    <citation type="journal article" date="2024" name="Environ. Microbiol.">
        <title>Genome analysis and description of Tunturibacter gen. nov. expands the diversity of Terriglobia in tundra soils.</title>
        <authorList>
            <person name="Messyasz A."/>
            <person name="Mannisto M.K."/>
            <person name="Kerkhof L.J."/>
            <person name="Haggblom M.M."/>
        </authorList>
    </citation>
    <scope>NUCLEOTIDE SEQUENCE</scope>
    <source>
        <strain evidence="4">M8UP39</strain>
    </source>
</reference>
<sequence length="87" mass="8901">MRVLYFGVLKDAFGRGVEEMELAEGASVADLIAACQGRSAGAGGVWDSIAVAVNQEYARAADVLKDGDEVALLPPVSGGSFGVGWQG</sequence>
<dbReference type="GO" id="GO:1990133">
    <property type="term" value="C:molybdopterin adenylyltransferase complex"/>
    <property type="evidence" value="ECO:0007669"/>
    <property type="project" value="TreeGrafter"/>
</dbReference>
<evidence type="ECO:0000256" key="3">
    <source>
        <dbReference type="ARBA" id="ARBA00024247"/>
    </source>
</evidence>
<dbReference type="GO" id="GO:0006777">
    <property type="term" value="P:Mo-molybdopterin cofactor biosynthetic process"/>
    <property type="evidence" value="ECO:0007669"/>
    <property type="project" value="InterPro"/>
</dbReference>